<protein>
    <submittedName>
        <fullName evidence="4">Response regulator receiver protein</fullName>
    </submittedName>
</protein>
<dbReference type="BioCyc" id="HAUR316274:GHYA-3180-MONOMER"/>
<dbReference type="Gene3D" id="3.40.50.2300">
    <property type="match status" value="1"/>
</dbReference>
<dbReference type="CDD" id="cd00156">
    <property type="entry name" value="REC"/>
    <property type="match status" value="1"/>
</dbReference>
<dbReference type="HOGENOM" id="CLU_000445_69_17_0"/>
<dbReference type="EMBL" id="CP000875">
    <property type="protein sequence ID" value="ABX05785.1"/>
    <property type="molecule type" value="Genomic_DNA"/>
</dbReference>
<dbReference type="InParanoid" id="A9B5Z2"/>
<evidence type="ECO:0000313" key="5">
    <source>
        <dbReference type="Proteomes" id="UP000000787"/>
    </source>
</evidence>
<dbReference type="SMART" id="SM00448">
    <property type="entry name" value="REC"/>
    <property type="match status" value="1"/>
</dbReference>
<sequence>MLKSKEAGIATLVVIEDQPDTLLIIRSTLHQQGHQLHFFPNGRVATAQAVQALHPALILLDVQLPDQSGFDLIGSLRSIAPCIALTGFSDMSIVERAKALGFFGFLGKPIRPAYFPQQISRLLAGEAVWEHTWAGDVPVPIFS</sequence>
<dbReference type="STRING" id="316274.Haur_3148"/>
<evidence type="ECO:0000313" key="4">
    <source>
        <dbReference type="EMBL" id="ABX05785.1"/>
    </source>
</evidence>
<organism evidence="4 5">
    <name type="scientific">Herpetosiphon aurantiacus (strain ATCC 23779 / DSM 785 / 114-95)</name>
    <dbReference type="NCBI Taxonomy" id="316274"/>
    <lineage>
        <taxon>Bacteria</taxon>
        <taxon>Bacillati</taxon>
        <taxon>Chloroflexota</taxon>
        <taxon>Chloroflexia</taxon>
        <taxon>Herpetosiphonales</taxon>
        <taxon>Herpetosiphonaceae</taxon>
        <taxon>Herpetosiphon</taxon>
    </lineage>
</organism>
<evidence type="ECO:0000256" key="1">
    <source>
        <dbReference type="ARBA" id="ARBA00022553"/>
    </source>
</evidence>
<dbReference type="PANTHER" id="PTHR44591">
    <property type="entry name" value="STRESS RESPONSE REGULATOR PROTEIN 1"/>
    <property type="match status" value="1"/>
</dbReference>
<evidence type="ECO:0000259" key="3">
    <source>
        <dbReference type="PROSITE" id="PS50110"/>
    </source>
</evidence>
<keyword evidence="5" id="KW-1185">Reference proteome</keyword>
<dbReference type="eggNOG" id="COG2197">
    <property type="taxonomic scope" value="Bacteria"/>
</dbReference>
<dbReference type="Pfam" id="PF00072">
    <property type="entry name" value="Response_reg"/>
    <property type="match status" value="1"/>
</dbReference>
<proteinExistence type="predicted"/>
<dbReference type="PANTHER" id="PTHR44591:SF23">
    <property type="entry name" value="CHEY SUBFAMILY"/>
    <property type="match status" value="1"/>
</dbReference>
<dbReference type="InterPro" id="IPR011006">
    <property type="entry name" value="CheY-like_superfamily"/>
</dbReference>
<keyword evidence="1 2" id="KW-0597">Phosphoprotein</keyword>
<dbReference type="InterPro" id="IPR001789">
    <property type="entry name" value="Sig_transdc_resp-reg_receiver"/>
</dbReference>
<accession>A9B5Z2</accession>
<dbReference type="PROSITE" id="PS50110">
    <property type="entry name" value="RESPONSE_REGULATORY"/>
    <property type="match status" value="1"/>
</dbReference>
<dbReference type="Proteomes" id="UP000000787">
    <property type="component" value="Chromosome"/>
</dbReference>
<dbReference type="InterPro" id="IPR050595">
    <property type="entry name" value="Bact_response_regulator"/>
</dbReference>
<name>A9B5Z2_HERA2</name>
<evidence type="ECO:0000256" key="2">
    <source>
        <dbReference type="PROSITE-ProRule" id="PRU00169"/>
    </source>
</evidence>
<dbReference type="GO" id="GO:0000160">
    <property type="term" value="P:phosphorelay signal transduction system"/>
    <property type="evidence" value="ECO:0007669"/>
    <property type="project" value="InterPro"/>
</dbReference>
<dbReference type="AlphaFoldDB" id="A9B5Z2"/>
<feature type="domain" description="Response regulatory" evidence="3">
    <location>
        <begin position="11"/>
        <end position="123"/>
    </location>
</feature>
<gene>
    <name evidence="4" type="ordered locus">Haur_3148</name>
</gene>
<reference evidence="4 5" key="1">
    <citation type="journal article" date="2011" name="Stand. Genomic Sci.">
        <title>Complete genome sequence of the filamentous gliding predatory bacterium Herpetosiphon aurantiacus type strain (114-95(T)).</title>
        <authorList>
            <person name="Kiss H."/>
            <person name="Nett M."/>
            <person name="Domin N."/>
            <person name="Martin K."/>
            <person name="Maresca J.A."/>
            <person name="Copeland A."/>
            <person name="Lapidus A."/>
            <person name="Lucas S."/>
            <person name="Berry K.W."/>
            <person name="Glavina Del Rio T."/>
            <person name="Dalin E."/>
            <person name="Tice H."/>
            <person name="Pitluck S."/>
            <person name="Richardson P."/>
            <person name="Bruce D."/>
            <person name="Goodwin L."/>
            <person name="Han C."/>
            <person name="Detter J.C."/>
            <person name="Schmutz J."/>
            <person name="Brettin T."/>
            <person name="Land M."/>
            <person name="Hauser L."/>
            <person name="Kyrpides N.C."/>
            <person name="Ivanova N."/>
            <person name="Goker M."/>
            <person name="Woyke T."/>
            <person name="Klenk H.P."/>
            <person name="Bryant D.A."/>
        </authorList>
    </citation>
    <scope>NUCLEOTIDE SEQUENCE [LARGE SCALE GENOMIC DNA]</scope>
    <source>
        <strain evidence="5">ATCC 23779 / DSM 785 / 114-95</strain>
    </source>
</reference>
<dbReference type="KEGG" id="hau:Haur_3148"/>
<feature type="modified residue" description="4-aspartylphosphate" evidence="2">
    <location>
        <position position="61"/>
    </location>
</feature>
<dbReference type="SUPFAM" id="SSF52172">
    <property type="entry name" value="CheY-like"/>
    <property type="match status" value="1"/>
</dbReference>